<comment type="similarity">
    <text evidence="3">Belongs to the HMBS family.</text>
</comment>
<dbReference type="GO" id="GO:0004418">
    <property type="term" value="F:hydroxymethylbilane synthase activity"/>
    <property type="evidence" value="ECO:0007669"/>
    <property type="project" value="UniProtKB-EC"/>
</dbReference>
<dbReference type="NCBIfam" id="TIGR00212">
    <property type="entry name" value="hemC"/>
    <property type="match status" value="1"/>
</dbReference>
<evidence type="ECO:0000256" key="8">
    <source>
        <dbReference type="ARBA" id="ARBA00030685"/>
    </source>
</evidence>
<evidence type="ECO:0000256" key="5">
    <source>
        <dbReference type="ARBA" id="ARBA00022679"/>
    </source>
</evidence>
<feature type="compositionally biased region" description="Low complexity" evidence="10">
    <location>
        <begin position="16"/>
        <end position="27"/>
    </location>
</feature>
<evidence type="ECO:0000259" key="12">
    <source>
        <dbReference type="Pfam" id="PF03900"/>
    </source>
</evidence>
<evidence type="ECO:0000256" key="4">
    <source>
        <dbReference type="ARBA" id="ARBA00012655"/>
    </source>
</evidence>
<evidence type="ECO:0000256" key="3">
    <source>
        <dbReference type="ARBA" id="ARBA00005638"/>
    </source>
</evidence>
<dbReference type="InterPro" id="IPR022417">
    <property type="entry name" value="Porphobilin_deaminase_N"/>
</dbReference>
<feature type="domain" description="Porphobilinogen deaminase C-terminal" evidence="12">
    <location>
        <begin position="258"/>
        <end position="335"/>
    </location>
</feature>
<dbReference type="Proteomes" id="UP000027920">
    <property type="component" value="Unassembled WGS sequence"/>
</dbReference>
<dbReference type="PANTHER" id="PTHR11557">
    <property type="entry name" value="PORPHOBILINOGEN DEAMINASE"/>
    <property type="match status" value="1"/>
</dbReference>
<keyword evidence="14" id="KW-1185">Reference proteome</keyword>
<keyword evidence="5" id="KW-0808">Transferase</keyword>
<dbReference type="EC" id="2.5.1.61" evidence="4"/>
<evidence type="ECO:0000256" key="6">
    <source>
        <dbReference type="ARBA" id="ARBA00023133"/>
    </source>
</evidence>
<proteinExistence type="inferred from homology"/>
<dbReference type="UniPathway" id="UPA00251">
    <property type="reaction ID" value="UER00319"/>
</dbReference>
<evidence type="ECO:0000313" key="13">
    <source>
        <dbReference type="EMBL" id="KEF55650.1"/>
    </source>
</evidence>
<dbReference type="Pfam" id="PF03900">
    <property type="entry name" value="Porphobil_deamC"/>
    <property type="match status" value="1"/>
</dbReference>
<evidence type="ECO:0000256" key="1">
    <source>
        <dbReference type="ARBA" id="ARBA00001916"/>
    </source>
</evidence>
<dbReference type="InterPro" id="IPR022418">
    <property type="entry name" value="Porphobilinogen_deaminase_C"/>
</dbReference>
<dbReference type="GO" id="GO:0005737">
    <property type="term" value="C:cytoplasm"/>
    <property type="evidence" value="ECO:0007669"/>
    <property type="project" value="TreeGrafter"/>
</dbReference>
<sequence length="360" mass="38659">MSTSAAVSGEETPVKNSGQQNSGQQNSTTFNIGTRKSKLALAQTDLVVEALTLACPDHVYAIKARDTAAGDIDKVTPFKDMPVKNIWTHELETLLVEGHLDILVHSLKDVPTQLPPSCELSAVLAREDPRDVLVVKAGRKPVNIDELPAGSVVGTSSIRRTAQIALKYPHLVVKDMRGNIGTRLAKLDADDGQFDAIILAAAGLLRINLGDRITQYLDSKNGGMLYAVGQGAIGIESRSNDPRVQAPLERIDHTETHLAVAAERSLLRTLEGGCSAPLGVETSWIKDDDGKILLQMKSNVVSTDGKQCAEIDLKQEVNNKADAESFGVNAASELLHQGADKILNEIKAKKPTPVMDLAEK</sequence>
<dbReference type="OrthoDB" id="564646at2759"/>
<dbReference type="Gene3D" id="3.40.190.10">
    <property type="entry name" value="Periplasmic binding protein-like II"/>
    <property type="match status" value="2"/>
</dbReference>
<dbReference type="GO" id="GO:0006782">
    <property type="term" value="P:protoporphyrinogen IX biosynthetic process"/>
    <property type="evidence" value="ECO:0007669"/>
    <property type="project" value="UniProtKB-UniPathway"/>
</dbReference>
<dbReference type="FunFam" id="3.40.190.10:FF:000005">
    <property type="entry name" value="Porphobilinogen deaminase"/>
    <property type="match status" value="1"/>
</dbReference>
<evidence type="ECO:0000256" key="2">
    <source>
        <dbReference type="ARBA" id="ARBA00004735"/>
    </source>
</evidence>
<name>A0A072PJE7_9EURO</name>
<accession>A0A072PJE7</accession>
<dbReference type="PROSITE" id="PS00533">
    <property type="entry name" value="PORPHOBILINOGEN_DEAM"/>
    <property type="match status" value="1"/>
</dbReference>
<feature type="region of interest" description="Disordered" evidence="10">
    <location>
        <begin position="1"/>
        <end position="30"/>
    </location>
</feature>
<dbReference type="EMBL" id="AMGV01000007">
    <property type="protein sequence ID" value="KEF55650.1"/>
    <property type="molecule type" value="Genomic_DNA"/>
</dbReference>
<comment type="cofactor">
    <cofactor evidence="1">
        <name>dipyrromethane</name>
        <dbReference type="ChEBI" id="CHEBI:60342"/>
    </cofactor>
</comment>
<comment type="pathway">
    <text evidence="2">Porphyrin-containing compound metabolism; protoporphyrin-IX biosynthesis; coproporphyrinogen-III from 5-aminolevulinate: step 2/4.</text>
</comment>
<organism evidence="13 14">
    <name type="scientific">Exophiala aquamarina CBS 119918</name>
    <dbReference type="NCBI Taxonomy" id="1182545"/>
    <lineage>
        <taxon>Eukaryota</taxon>
        <taxon>Fungi</taxon>
        <taxon>Dikarya</taxon>
        <taxon>Ascomycota</taxon>
        <taxon>Pezizomycotina</taxon>
        <taxon>Eurotiomycetes</taxon>
        <taxon>Chaetothyriomycetidae</taxon>
        <taxon>Chaetothyriales</taxon>
        <taxon>Herpotrichiellaceae</taxon>
        <taxon>Exophiala</taxon>
    </lineage>
</organism>
<keyword evidence="7" id="KW-0627">Porphyrin biosynthesis</keyword>
<evidence type="ECO:0000313" key="14">
    <source>
        <dbReference type="Proteomes" id="UP000027920"/>
    </source>
</evidence>
<dbReference type="HOGENOM" id="CLU_019704_0_2_1"/>
<dbReference type="InterPro" id="IPR036803">
    <property type="entry name" value="Porphobilinogen_deaminase_C_sf"/>
</dbReference>
<feature type="domain" description="Porphobilinogen deaminase N-terminal" evidence="11">
    <location>
        <begin position="31"/>
        <end position="245"/>
    </location>
</feature>
<evidence type="ECO:0000256" key="10">
    <source>
        <dbReference type="SAM" id="MobiDB-lite"/>
    </source>
</evidence>
<dbReference type="Gene3D" id="3.30.160.40">
    <property type="entry name" value="Porphobilinogen deaminase, C-terminal domain"/>
    <property type="match status" value="1"/>
</dbReference>
<dbReference type="PIRSF" id="PIRSF001438">
    <property type="entry name" value="4pyrrol_synth_OHMeBilane_synth"/>
    <property type="match status" value="1"/>
</dbReference>
<evidence type="ECO:0000256" key="7">
    <source>
        <dbReference type="ARBA" id="ARBA00023244"/>
    </source>
</evidence>
<dbReference type="SUPFAM" id="SSF54782">
    <property type="entry name" value="Porphobilinogen deaminase (hydroxymethylbilane synthase), C-terminal domain"/>
    <property type="match status" value="1"/>
</dbReference>
<evidence type="ECO:0000259" key="11">
    <source>
        <dbReference type="Pfam" id="PF01379"/>
    </source>
</evidence>
<protein>
    <recommendedName>
        <fullName evidence="4">hydroxymethylbilane synthase</fullName>
        <ecNumber evidence="4">2.5.1.61</ecNumber>
    </recommendedName>
    <alternativeName>
        <fullName evidence="9">Hydroxymethylbilane synthase</fullName>
    </alternativeName>
    <alternativeName>
        <fullName evidence="8">Pre-uroporphyrinogen synthase</fullName>
    </alternativeName>
</protein>
<gene>
    <name evidence="13" type="ORF">A1O9_08400</name>
</gene>
<dbReference type="VEuPathDB" id="FungiDB:A1O9_08400"/>
<dbReference type="SUPFAM" id="SSF53850">
    <property type="entry name" value="Periplasmic binding protein-like II"/>
    <property type="match status" value="1"/>
</dbReference>
<dbReference type="AlphaFoldDB" id="A0A072PJE7"/>
<dbReference type="Pfam" id="PF01379">
    <property type="entry name" value="Porphobil_deam"/>
    <property type="match status" value="1"/>
</dbReference>
<dbReference type="InterPro" id="IPR022419">
    <property type="entry name" value="Porphobilin_deaminase_cofac_BS"/>
</dbReference>
<dbReference type="PRINTS" id="PR00151">
    <property type="entry name" value="PORPHBDMNASE"/>
</dbReference>
<dbReference type="PANTHER" id="PTHR11557:SF0">
    <property type="entry name" value="PORPHOBILINOGEN DEAMINASE"/>
    <property type="match status" value="1"/>
</dbReference>
<keyword evidence="6" id="KW-0350">Heme biosynthesis</keyword>
<evidence type="ECO:0000256" key="9">
    <source>
        <dbReference type="ARBA" id="ARBA00033064"/>
    </source>
</evidence>
<dbReference type="InterPro" id="IPR000860">
    <property type="entry name" value="HemC"/>
</dbReference>
<comment type="caution">
    <text evidence="13">The sequence shown here is derived from an EMBL/GenBank/DDBJ whole genome shotgun (WGS) entry which is preliminary data.</text>
</comment>
<dbReference type="STRING" id="1182545.A0A072PJE7"/>
<dbReference type="GeneID" id="25283313"/>
<reference evidence="13 14" key="1">
    <citation type="submission" date="2013-03" db="EMBL/GenBank/DDBJ databases">
        <title>The Genome Sequence of Exophiala aquamarina CBS 119918.</title>
        <authorList>
            <consortium name="The Broad Institute Genomics Platform"/>
            <person name="Cuomo C."/>
            <person name="de Hoog S."/>
            <person name="Gorbushina A."/>
            <person name="Walker B."/>
            <person name="Young S.K."/>
            <person name="Zeng Q."/>
            <person name="Gargeya S."/>
            <person name="Fitzgerald M."/>
            <person name="Haas B."/>
            <person name="Abouelleil A."/>
            <person name="Allen A.W."/>
            <person name="Alvarado L."/>
            <person name="Arachchi H.M."/>
            <person name="Berlin A.M."/>
            <person name="Chapman S.B."/>
            <person name="Gainer-Dewar J."/>
            <person name="Goldberg J."/>
            <person name="Griggs A."/>
            <person name="Gujja S."/>
            <person name="Hansen M."/>
            <person name="Howarth C."/>
            <person name="Imamovic A."/>
            <person name="Ireland A."/>
            <person name="Larimer J."/>
            <person name="McCowan C."/>
            <person name="Murphy C."/>
            <person name="Pearson M."/>
            <person name="Poon T.W."/>
            <person name="Priest M."/>
            <person name="Roberts A."/>
            <person name="Saif S."/>
            <person name="Shea T."/>
            <person name="Sisk P."/>
            <person name="Sykes S."/>
            <person name="Wortman J."/>
            <person name="Nusbaum C."/>
            <person name="Birren B."/>
        </authorList>
    </citation>
    <scope>NUCLEOTIDE SEQUENCE [LARGE SCALE GENOMIC DNA]</scope>
    <source>
        <strain evidence="13 14">CBS 119918</strain>
    </source>
</reference>
<dbReference type="RefSeq" id="XP_013258240.1">
    <property type="nucleotide sequence ID" value="XM_013402786.1"/>
</dbReference>